<evidence type="ECO:0000313" key="2">
    <source>
        <dbReference type="Proteomes" id="UP000594014"/>
    </source>
</evidence>
<proteinExistence type="predicted"/>
<dbReference type="Proteomes" id="UP000594014">
    <property type="component" value="Chromosome"/>
</dbReference>
<organism evidence="1 2">
    <name type="scientific">Anoxybacterium hadale</name>
    <dbReference type="NCBI Taxonomy" id="3408580"/>
    <lineage>
        <taxon>Bacteria</taxon>
        <taxon>Bacillati</taxon>
        <taxon>Bacillota</taxon>
        <taxon>Clostridia</taxon>
        <taxon>Peptostreptococcales</taxon>
        <taxon>Anaerovoracaceae</taxon>
        <taxon>Anoxybacterium</taxon>
    </lineage>
</organism>
<keyword evidence="2" id="KW-1185">Reference proteome</keyword>
<protein>
    <submittedName>
        <fullName evidence="1">Hemolysin III family protein</fullName>
    </submittedName>
</protein>
<name>A0ACD1A8L2_9FIRM</name>
<dbReference type="EMBL" id="CP042469">
    <property type="protein sequence ID" value="QOX62679.1"/>
    <property type="molecule type" value="Genomic_DNA"/>
</dbReference>
<sequence>MTNVENFNDQGKSEEILNAISHGLGGLLAIAGTVVMLVIASGSGKVIDVISASLYCFGLIFLYIMSTLYHSMNRYKVKRIFQKLDHCSIFVLIVGSYAPICLSLLGGKLGWSIFGVNLFLAVLGIVANAISVKKWSKLSLLLYLLMGWSVLAGIKPLMQLISVSGFLLLLLGGLFYSIGVIFYTRKKPRYMHAVWHIFVLAGSCFHYFFIFFFIF</sequence>
<reference evidence="1" key="1">
    <citation type="submission" date="2019-08" db="EMBL/GenBank/DDBJ databases">
        <title>Genome sequence of Clostridiales bacterium MT110.</title>
        <authorList>
            <person name="Cao J."/>
        </authorList>
    </citation>
    <scope>NUCLEOTIDE SEQUENCE</scope>
    <source>
        <strain evidence="1">MT110</strain>
    </source>
</reference>
<accession>A0ACD1A8L2</accession>
<evidence type="ECO:0000313" key="1">
    <source>
        <dbReference type="EMBL" id="QOX62679.1"/>
    </source>
</evidence>
<gene>
    <name evidence="1" type="ORF">FRZ06_04610</name>
</gene>